<keyword evidence="2" id="KW-1185">Reference proteome</keyword>
<gene>
    <name evidence="1" type="ORF">C8R14_11080</name>
</gene>
<evidence type="ECO:0000313" key="2">
    <source>
        <dbReference type="Proteomes" id="UP000247780"/>
    </source>
</evidence>
<sequence>LDIFTLKLTPDLVGTIDLHVGLPDPLYLRQQFIITQDASTAQSRITLLREISPIP</sequence>
<feature type="non-terminal residue" evidence="1">
    <location>
        <position position="1"/>
    </location>
</feature>
<protein>
    <submittedName>
        <fullName evidence="1">Uncharacterized protein</fullName>
    </submittedName>
</protein>
<dbReference type="Proteomes" id="UP000247780">
    <property type="component" value="Unassembled WGS sequence"/>
</dbReference>
<comment type="caution">
    <text evidence="1">The sequence shown here is derived from an EMBL/GenBank/DDBJ whole genome shotgun (WGS) entry which is preliminary data.</text>
</comment>
<reference evidence="1 2" key="1">
    <citation type="submission" date="2018-04" db="EMBL/GenBank/DDBJ databases">
        <title>Active sludge and wastewater microbial communities from Klosterneuburg, Austria.</title>
        <authorList>
            <person name="Wagner M."/>
        </authorList>
    </citation>
    <scope>NUCLEOTIDE SEQUENCE [LARGE SCALE GENOMIC DNA]</scope>
    <source>
        <strain evidence="1 2">Nm 57</strain>
    </source>
</reference>
<evidence type="ECO:0000313" key="1">
    <source>
        <dbReference type="EMBL" id="PXV81738.1"/>
    </source>
</evidence>
<proteinExistence type="predicted"/>
<accession>A0ABX5M923</accession>
<organism evidence="1 2">
    <name type="scientific">Nitrosomonas eutropha</name>
    <dbReference type="NCBI Taxonomy" id="916"/>
    <lineage>
        <taxon>Bacteria</taxon>
        <taxon>Pseudomonadati</taxon>
        <taxon>Pseudomonadota</taxon>
        <taxon>Betaproteobacteria</taxon>
        <taxon>Nitrosomonadales</taxon>
        <taxon>Nitrosomonadaceae</taxon>
        <taxon>Nitrosomonas</taxon>
    </lineage>
</organism>
<name>A0ABX5M923_9PROT</name>
<dbReference type="EMBL" id="QICQ01000010">
    <property type="protein sequence ID" value="PXV81738.1"/>
    <property type="molecule type" value="Genomic_DNA"/>
</dbReference>